<evidence type="ECO:0000259" key="8">
    <source>
        <dbReference type="PROSITE" id="PS51296"/>
    </source>
</evidence>
<comment type="similarity">
    <text evidence="2">Belongs to the bacterial ring-hydroxylating dioxygenase alpha subunit family.</text>
</comment>
<dbReference type="Proteomes" id="UP000298656">
    <property type="component" value="Chromosome 1"/>
</dbReference>
<keyword evidence="9" id="KW-0223">Dioxygenase</keyword>
<dbReference type="Gene3D" id="2.102.10.10">
    <property type="entry name" value="Rieske [2Fe-2S] iron-sulphur domain"/>
    <property type="match status" value="1"/>
</dbReference>
<dbReference type="InterPro" id="IPR017941">
    <property type="entry name" value="Rieske_2Fe-2S"/>
</dbReference>
<keyword evidence="6" id="KW-0408">Iron</keyword>
<dbReference type="InterPro" id="IPR001663">
    <property type="entry name" value="Rng_hydr_dOase-A"/>
</dbReference>
<dbReference type="InterPro" id="IPR015879">
    <property type="entry name" value="Ring_hydroxy_dOase_asu_C_dom"/>
</dbReference>
<keyword evidence="7" id="KW-0411">Iron-sulfur</keyword>
<evidence type="ECO:0000256" key="6">
    <source>
        <dbReference type="ARBA" id="ARBA00023004"/>
    </source>
</evidence>
<dbReference type="PANTHER" id="PTHR43756">
    <property type="entry name" value="CHOLINE MONOOXYGENASE, CHLOROPLASTIC"/>
    <property type="match status" value="1"/>
</dbReference>
<dbReference type="GO" id="GO:0005506">
    <property type="term" value="F:iron ion binding"/>
    <property type="evidence" value="ECO:0007669"/>
    <property type="project" value="InterPro"/>
</dbReference>
<keyword evidence="10" id="KW-1185">Reference proteome</keyword>
<name>A0A4P8IQV4_9BURK</name>
<dbReference type="PRINTS" id="PR00090">
    <property type="entry name" value="RNGDIOXGNASE"/>
</dbReference>
<evidence type="ECO:0000256" key="2">
    <source>
        <dbReference type="ARBA" id="ARBA00008751"/>
    </source>
</evidence>
<dbReference type="Pfam" id="PF00848">
    <property type="entry name" value="Ring_hydroxyl_A"/>
    <property type="match status" value="1"/>
</dbReference>
<dbReference type="Gene3D" id="3.90.380.10">
    <property type="entry name" value="Naphthalene 1,2-dioxygenase Alpha Subunit, Chain A, domain 1"/>
    <property type="match status" value="1"/>
</dbReference>
<evidence type="ECO:0000256" key="5">
    <source>
        <dbReference type="ARBA" id="ARBA00023002"/>
    </source>
</evidence>
<comment type="cofactor">
    <cofactor evidence="1">
        <name>Fe cation</name>
        <dbReference type="ChEBI" id="CHEBI:24875"/>
    </cofactor>
</comment>
<dbReference type="SUPFAM" id="SSF50022">
    <property type="entry name" value="ISP domain"/>
    <property type="match status" value="1"/>
</dbReference>
<keyword evidence="4" id="KW-0479">Metal-binding</keyword>
<dbReference type="OrthoDB" id="9790995at2"/>
<dbReference type="InterPro" id="IPR036922">
    <property type="entry name" value="Rieske_2Fe-2S_sf"/>
</dbReference>
<dbReference type="CDD" id="cd08882">
    <property type="entry name" value="RHO_alpha_C_MupW-like"/>
    <property type="match status" value="1"/>
</dbReference>
<keyword evidence="3" id="KW-0001">2Fe-2S</keyword>
<evidence type="ECO:0000313" key="10">
    <source>
        <dbReference type="Proteomes" id="UP000298656"/>
    </source>
</evidence>
<proteinExistence type="inferred from homology"/>
<reference evidence="9 10" key="1">
    <citation type="submission" date="2019-05" db="EMBL/GenBank/DDBJ databases">
        <title>Burkholderia sp. DHOD12, isolated from subtropical forest soil.</title>
        <authorList>
            <person name="Gao Z.-H."/>
            <person name="Qiu L.-H."/>
        </authorList>
    </citation>
    <scope>NUCLEOTIDE SEQUENCE [LARGE SCALE GENOMIC DNA]</scope>
    <source>
        <strain evidence="9 10">DHOD12</strain>
    </source>
</reference>
<dbReference type="PROSITE" id="PS51296">
    <property type="entry name" value="RIESKE"/>
    <property type="match status" value="1"/>
</dbReference>
<evidence type="ECO:0000313" key="9">
    <source>
        <dbReference type="EMBL" id="QCP50377.1"/>
    </source>
</evidence>
<evidence type="ECO:0000256" key="7">
    <source>
        <dbReference type="ARBA" id="ARBA00023014"/>
    </source>
</evidence>
<sequence>MRLGMMHRDVSRRRCGFRSPEGCAYEQVWVRSGRREPGIRLLMSFQALALDRSTDSAEADPLNNWRQRMEAQATYWKDYGKPEPGSVIVDPPTLESILDADDEERAVPLKRRGDYRPEPRLIPYDRYLDPRYVPLEVEHIWNKQWQLACREEDIPNVGDRTTYDVVDKSFLVVRTSATEIKAYYNSCRHRARKLCSGKSNSKHIQCPFHGWVYGLDGKLEWIPLAQEFPHVDSEHNSLVPVNVATWGGNVFINPDPAAAPLEESLGILVDHFKNYPIEERYTAMRILIKVRCNWKAAQEAFMEGYHVVETHADGMPMFGSAATQIDIWKDGRGYVSRLCTPGMTTDAYIADRVTPREGLVLYCHAQELPLPPEDRGLTAVDARRYAAESKRAQLEAQTGRDYSGEPVSYFIDMAKYFMFPNFHPWWGEGLPWWYNFTPIGDNPDHSLMEVRILLPIPANGERPPVPEPIELDFDEKASDRPELGAMGHIIDQDLANMLAVQQGFKAAAPGTAYLTLANEHEAKIRHFYELYDRLLGLDAQATTEPGAATAPIVPKHD</sequence>
<evidence type="ECO:0000256" key="3">
    <source>
        <dbReference type="ARBA" id="ARBA00022714"/>
    </source>
</evidence>
<gene>
    <name evidence="9" type="ORF">FAZ95_15085</name>
</gene>
<dbReference type="SUPFAM" id="SSF55961">
    <property type="entry name" value="Bet v1-like"/>
    <property type="match status" value="1"/>
</dbReference>
<dbReference type="CDD" id="cd03469">
    <property type="entry name" value="Rieske_RO_Alpha_N"/>
    <property type="match status" value="1"/>
</dbReference>
<keyword evidence="5" id="KW-0560">Oxidoreductase</keyword>
<dbReference type="Pfam" id="PF00355">
    <property type="entry name" value="Rieske"/>
    <property type="match status" value="1"/>
</dbReference>
<dbReference type="EMBL" id="CP040077">
    <property type="protein sequence ID" value="QCP50377.1"/>
    <property type="molecule type" value="Genomic_DNA"/>
</dbReference>
<evidence type="ECO:0000256" key="1">
    <source>
        <dbReference type="ARBA" id="ARBA00001962"/>
    </source>
</evidence>
<organism evidence="9 10">
    <name type="scientific">Trinickia violacea</name>
    <dbReference type="NCBI Taxonomy" id="2571746"/>
    <lineage>
        <taxon>Bacteria</taxon>
        <taxon>Pseudomonadati</taxon>
        <taxon>Pseudomonadota</taxon>
        <taxon>Betaproteobacteria</taxon>
        <taxon>Burkholderiales</taxon>
        <taxon>Burkholderiaceae</taxon>
        <taxon>Trinickia</taxon>
    </lineage>
</organism>
<dbReference type="PANTHER" id="PTHR43756:SF5">
    <property type="entry name" value="CHOLINE MONOOXYGENASE, CHLOROPLASTIC"/>
    <property type="match status" value="1"/>
</dbReference>
<dbReference type="AlphaFoldDB" id="A0A4P8IQV4"/>
<dbReference type="GO" id="GO:0051537">
    <property type="term" value="F:2 iron, 2 sulfur cluster binding"/>
    <property type="evidence" value="ECO:0007669"/>
    <property type="project" value="UniProtKB-KW"/>
</dbReference>
<feature type="domain" description="Rieske" evidence="8">
    <location>
        <begin position="145"/>
        <end position="252"/>
    </location>
</feature>
<accession>A0A4P8IQV4</accession>
<dbReference type="KEGG" id="tvl:FAZ95_15085"/>
<dbReference type="GO" id="GO:0051213">
    <property type="term" value="F:dioxygenase activity"/>
    <property type="evidence" value="ECO:0007669"/>
    <property type="project" value="UniProtKB-KW"/>
</dbReference>
<protein>
    <submittedName>
        <fullName evidence="9">Aromatic ring-hydroxylating dioxygenase subunit alpha</fullName>
    </submittedName>
</protein>
<evidence type="ECO:0000256" key="4">
    <source>
        <dbReference type="ARBA" id="ARBA00022723"/>
    </source>
</evidence>